<dbReference type="PANTHER" id="PTHR31595">
    <property type="entry name" value="LONG-CHAIN-ALCOHOL O-FATTY-ACYLTRANSFERASE 3-RELATED"/>
    <property type="match status" value="1"/>
</dbReference>
<dbReference type="InterPro" id="IPR044851">
    <property type="entry name" value="Wax_synthase"/>
</dbReference>
<dbReference type="GO" id="GO:0016740">
    <property type="term" value="F:transferase activity"/>
    <property type="evidence" value="ECO:0007669"/>
    <property type="project" value="UniProtKB-KW"/>
</dbReference>
<evidence type="ECO:0000256" key="3">
    <source>
        <dbReference type="ARBA" id="ARBA00007282"/>
    </source>
</evidence>
<evidence type="ECO:0000256" key="4">
    <source>
        <dbReference type="ARBA" id="ARBA00022679"/>
    </source>
</evidence>
<name>A0ABD3NQ78_9STRA</name>
<evidence type="ECO:0000259" key="10">
    <source>
        <dbReference type="Pfam" id="PF13813"/>
    </source>
</evidence>
<accession>A0ABD3NQ78</accession>
<comment type="pathway">
    <text evidence="2">Secondary metabolite biosynthesis.</text>
</comment>
<evidence type="ECO:0000256" key="2">
    <source>
        <dbReference type="ARBA" id="ARBA00005179"/>
    </source>
</evidence>
<dbReference type="InterPro" id="IPR032805">
    <property type="entry name" value="Wax_synthase_dom"/>
</dbReference>
<protein>
    <recommendedName>
        <fullName evidence="10">Wax synthase domain-containing protein</fullName>
    </recommendedName>
</protein>
<evidence type="ECO:0000256" key="8">
    <source>
        <dbReference type="SAM" id="MobiDB-lite"/>
    </source>
</evidence>
<evidence type="ECO:0000313" key="11">
    <source>
        <dbReference type="EMBL" id="KAL3777663.1"/>
    </source>
</evidence>
<comment type="caution">
    <text evidence="11">The sequence shown here is derived from an EMBL/GenBank/DDBJ whole genome shotgun (WGS) entry which is preliminary data.</text>
</comment>
<feature type="compositionally biased region" description="Low complexity" evidence="8">
    <location>
        <begin position="9"/>
        <end position="20"/>
    </location>
</feature>
<evidence type="ECO:0000256" key="9">
    <source>
        <dbReference type="SAM" id="Phobius"/>
    </source>
</evidence>
<dbReference type="PANTHER" id="PTHR31595:SF57">
    <property type="entry name" value="OS04G0481900 PROTEIN"/>
    <property type="match status" value="1"/>
</dbReference>
<keyword evidence="5 9" id="KW-0812">Transmembrane</keyword>
<feature type="transmembrane region" description="Helical" evidence="9">
    <location>
        <begin position="410"/>
        <end position="428"/>
    </location>
</feature>
<feature type="transmembrane region" description="Helical" evidence="9">
    <location>
        <begin position="371"/>
        <end position="390"/>
    </location>
</feature>
<dbReference type="Pfam" id="PF13813">
    <property type="entry name" value="MBOAT_2"/>
    <property type="match status" value="1"/>
</dbReference>
<dbReference type="AlphaFoldDB" id="A0ABD3NQ78"/>
<evidence type="ECO:0000313" key="12">
    <source>
        <dbReference type="Proteomes" id="UP001530315"/>
    </source>
</evidence>
<keyword evidence="4" id="KW-0808">Transferase</keyword>
<proteinExistence type="inferred from homology"/>
<sequence>MDDTGVYNSSHDSSSSCCYDGSPSTVSSPQSCAVIGDSIAMGIIHRLKGAIFPSGDDDAAPTTDSSLSAVLGGMTSSGPNGTILAGNGYYAVHPPDLNVVLGMTAGTFVGLLFGVAFASVIYRTMSLGRGGGEEGKNVDENYEGGGGSWKRTTPLIRTTLVVSSILLPYAIMTLFGIENSASRFAICSSFVLYFFRTLEATFGYVPPGASRSFGVYAAYFALPFDMSFDSVTDEPIMATKGEIEAGMKRAMLDVATIIFLCSILSPYDYMPFGSRRAGLDGYGLLGLLHWRHLGDCLVIAFFFQQGLSVSFSLFGNAIQSTLGYRSTPMMRSPIIEATSPSDFWGRRWNVLVHAVMKRGLYKPVRRRTNSALIASLAVFVASGAFHEWLVHACFLYGKSDNRNDVRIGSQTAFFVWNFVVVAIEGVLLRNERFANFGKMVPRWLIPSLIVMTSLPVAHWFGDPYKNGGFFPDYEKCFPIIRKVVTAV</sequence>
<dbReference type="Proteomes" id="UP001530315">
    <property type="component" value="Unassembled WGS sequence"/>
</dbReference>
<dbReference type="EMBL" id="JALLAZ020001273">
    <property type="protein sequence ID" value="KAL3777663.1"/>
    <property type="molecule type" value="Genomic_DNA"/>
</dbReference>
<evidence type="ECO:0000256" key="1">
    <source>
        <dbReference type="ARBA" id="ARBA00004141"/>
    </source>
</evidence>
<feature type="transmembrane region" description="Helical" evidence="9">
    <location>
        <begin position="440"/>
        <end position="461"/>
    </location>
</feature>
<organism evidence="11 12">
    <name type="scientific">Stephanodiscus triporus</name>
    <dbReference type="NCBI Taxonomy" id="2934178"/>
    <lineage>
        <taxon>Eukaryota</taxon>
        <taxon>Sar</taxon>
        <taxon>Stramenopiles</taxon>
        <taxon>Ochrophyta</taxon>
        <taxon>Bacillariophyta</taxon>
        <taxon>Coscinodiscophyceae</taxon>
        <taxon>Thalassiosirophycidae</taxon>
        <taxon>Stephanodiscales</taxon>
        <taxon>Stephanodiscaceae</taxon>
        <taxon>Stephanodiscus</taxon>
    </lineage>
</organism>
<feature type="transmembrane region" description="Helical" evidence="9">
    <location>
        <begin position="158"/>
        <end position="177"/>
    </location>
</feature>
<evidence type="ECO:0000256" key="5">
    <source>
        <dbReference type="ARBA" id="ARBA00022692"/>
    </source>
</evidence>
<keyword evidence="7 9" id="KW-0472">Membrane</keyword>
<comment type="subcellular location">
    <subcellularLocation>
        <location evidence="1">Membrane</location>
        <topology evidence="1">Multi-pass membrane protein</topology>
    </subcellularLocation>
</comment>
<feature type="domain" description="Wax synthase" evidence="10">
    <location>
        <begin position="332"/>
        <end position="394"/>
    </location>
</feature>
<dbReference type="GO" id="GO:0016020">
    <property type="term" value="C:membrane"/>
    <property type="evidence" value="ECO:0007669"/>
    <property type="project" value="UniProtKB-SubCell"/>
</dbReference>
<feature type="transmembrane region" description="Helical" evidence="9">
    <location>
        <begin position="99"/>
        <end position="122"/>
    </location>
</feature>
<keyword evidence="6 9" id="KW-1133">Transmembrane helix</keyword>
<feature type="region of interest" description="Disordered" evidence="8">
    <location>
        <begin position="1"/>
        <end position="20"/>
    </location>
</feature>
<evidence type="ECO:0000256" key="7">
    <source>
        <dbReference type="ARBA" id="ARBA00023136"/>
    </source>
</evidence>
<reference evidence="11 12" key="1">
    <citation type="submission" date="2024-10" db="EMBL/GenBank/DDBJ databases">
        <title>Updated reference genomes for cyclostephanoid diatoms.</title>
        <authorList>
            <person name="Roberts W.R."/>
            <person name="Alverson A.J."/>
        </authorList>
    </citation>
    <scope>NUCLEOTIDE SEQUENCE [LARGE SCALE GENOMIC DNA]</scope>
    <source>
        <strain evidence="11 12">AJA276-08</strain>
    </source>
</reference>
<evidence type="ECO:0000256" key="6">
    <source>
        <dbReference type="ARBA" id="ARBA00022989"/>
    </source>
</evidence>
<comment type="similarity">
    <text evidence="3">Belongs to the wax synthase family.</text>
</comment>
<gene>
    <name evidence="11" type="ORF">ACHAW5_010987</name>
</gene>
<keyword evidence="12" id="KW-1185">Reference proteome</keyword>